<dbReference type="RefSeq" id="XP_022398525.1">
    <property type="nucleotide sequence ID" value="XM_022548381.1"/>
</dbReference>
<gene>
    <name evidence="2" type="ORF">ASPGLDRAFT_594646</name>
</gene>
<protein>
    <submittedName>
        <fullName evidence="2">Uncharacterized protein</fullName>
    </submittedName>
</protein>
<dbReference type="VEuPathDB" id="FungiDB:ASPGLDRAFT_594646"/>
<reference evidence="3" key="1">
    <citation type="journal article" date="2017" name="Genome Biol.">
        <title>Comparative genomics reveals high biological diversity and specific adaptations in the industrially and medically important fungal genus Aspergillus.</title>
        <authorList>
            <person name="de Vries R.P."/>
            <person name="Riley R."/>
            <person name="Wiebenga A."/>
            <person name="Aguilar-Osorio G."/>
            <person name="Amillis S."/>
            <person name="Uchima C.A."/>
            <person name="Anderluh G."/>
            <person name="Asadollahi M."/>
            <person name="Askin M."/>
            <person name="Barry K."/>
            <person name="Battaglia E."/>
            <person name="Bayram O."/>
            <person name="Benocci T."/>
            <person name="Braus-Stromeyer S.A."/>
            <person name="Caldana C."/>
            <person name="Canovas D."/>
            <person name="Cerqueira G.C."/>
            <person name="Chen F."/>
            <person name="Chen W."/>
            <person name="Choi C."/>
            <person name="Clum A."/>
            <person name="Dos Santos R.A."/>
            <person name="Damasio A.R."/>
            <person name="Diallinas G."/>
            <person name="Emri T."/>
            <person name="Fekete E."/>
            <person name="Flipphi M."/>
            <person name="Freyberg S."/>
            <person name="Gallo A."/>
            <person name="Gournas C."/>
            <person name="Habgood R."/>
            <person name="Hainaut M."/>
            <person name="Harispe M.L."/>
            <person name="Henrissat B."/>
            <person name="Hilden K.S."/>
            <person name="Hope R."/>
            <person name="Hossain A."/>
            <person name="Karabika E."/>
            <person name="Karaffa L."/>
            <person name="Karanyi Z."/>
            <person name="Krasevec N."/>
            <person name="Kuo A."/>
            <person name="Kusch H."/>
            <person name="LaButti K."/>
            <person name="Lagendijk E.L."/>
            <person name="Lapidus A."/>
            <person name="Levasseur A."/>
            <person name="Lindquist E."/>
            <person name="Lipzen A."/>
            <person name="Logrieco A.F."/>
            <person name="MacCabe A."/>
            <person name="Maekelae M.R."/>
            <person name="Malavazi I."/>
            <person name="Melin P."/>
            <person name="Meyer V."/>
            <person name="Mielnichuk N."/>
            <person name="Miskei M."/>
            <person name="Molnar A.P."/>
            <person name="Mule G."/>
            <person name="Ngan C.Y."/>
            <person name="Orejas M."/>
            <person name="Orosz E."/>
            <person name="Ouedraogo J.P."/>
            <person name="Overkamp K.M."/>
            <person name="Park H.-S."/>
            <person name="Perrone G."/>
            <person name="Piumi F."/>
            <person name="Punt P.J."/>
            <person name="Ram A.F."/>
            <person name="Ramon A."/>
            <person name="Rauscher S."/>
            <person name="Record E."/>
            <person name="Riano-Pachon D.M."/>
            <person name="Robert V."/>
            <person name="Roehrig J."/>
            <person name="Ruller R."/>
            <person name="Salamov A."/>
            <person name="Salih N.S."/>
            <person name="Samson R.A."/>
            <person name="Sandor E."/>
            <person name="Sanguinetti M."/>
            <person name="Schuetze T."/>
            <person name="Sepcic K."/>
            <person name="Shelest E."/>
            <person name="Sherlock G."/>
            <person name="Sophianopoulou V."/>
            <person name="Squina F.M."/>
            <person name="Sun H."/>
            <person name="Susca A."/>
            <person name="Todd R.B."/>
            <person name="Tsang A."/>
            <person name="Unkles S.E."/>
            <person name="van de Wiele N."/>
            <person name="van Rossen-Uffink D."/>
            <person name="Oliveira J.V."/>
            <person name="Vesth T.C."/>
            <person name="Visser J."/>
            <person name="Yu J.-H."/>
            <person name="Zhou M."/>
            <person name="Andersen M.R."/>
            <person name="Archer D.B."/>
            <person name="Baker S.E."/>
            <person name="Benoit I."/>
            <person name="Brakhage A.A."/>
            <person name="Braus G.H."/>
            <person name="Fischer R."/>
            <person name="Frisvad J.C."/>
            <person name="Goldman G.H."/>
            <person name="Houbraken J."/>
            <person name="Oakley B."/>
            <person name="Pocsi I."/>
            <person name="Scazzocchio C."/>
            <person name="Seiboth B."/>
            <person name="vanKuyk P.A."/>
            <person name="Wortman J."/>
            <person name="Dyer P.S."/>
            <person name="Grigoriev I.V."/>
        </authorList>
    </citation>
    <scope>NUCLEOTIDE SEQUENCE [LARGE SCALE GENOMIC DNA]</scope>
    <source>
        <strain evidence="3">CBS 516.65</strain>
    </source>
</reference>
<keyword evidence="1" id="KW-0472">Membrane</keyword>
<evidence type="ECO:0000313" key="3">
    <source>
        <dbReference type="Proteomes" id="UP000184300"/>
    </source>
</evidence>
<feature type="transmembrane region" description="Helical" evidence="1">
    <location>
        <begin position="169"/>
        <end position="190"/>
    </location>
</feature>
<keyword evidence="3" id="KW-1185">Reference proteome</keyword>
<proteinExistence type="predicted"/>
<organism evidence="2 3">
    <name type="scientific">Aspergillus glaucus CBS 516.65</name>
    <dbReference type="NCBI Taxonomy" id="1160497"/>
    <lineage>
        <taxon>Eukaryota</taxon>
        <taxon>Fungi</taxon>
        <taxon>Dikarya</taxon>
        <taxon>Ascomycota</taxon>
        <taxon>Pezizomycotina</taxon>
        <taxon>Eurotiomycetes</taxon>
        <taxon>Eurotiomycetidae</taxon>
        <taxon>Eurotiales</taxon>
        <taxon>Aspergillaceae</taxon>
        <taxon>Aspergillus</taxon>
        <taxon>Aspergillus subgen. Aspergillus</taxon>
    </lineage>
</organism>
<evidence type="ECO:0000256" key="1">
    <source>
        <dbReference type="SAM" id="Phobius"/>
    </source>
</evidence>
<dbReference type="AlphaFoldDB" id="A0A1L9VD15"/>
<dbReference type="EMBL" id="KV878904">
    <property type="protein sequence ID" value="OJJ81827.1"/>
    <property type="molecule type" value="Genomic_DNA"/>
</dbReference>
<sequence>MNVIIVWYTKTGREPMREPHVRYPWRGFLARGAKFRLKSEHDAYDQWSEHVMSANSPKRGLTQRKKANHWIQIRRVGIDWLVSERQVDRGMPRFPRGRGVLAGRSRFSSGILLTQAPAWRFSSEGSKSLFGQGCRLEKPPLVCLAWPSCRPIRWAEWLFSASLDDPASFSYIIALIFLVFLSFCCFSLPYRYRWILVGIILRGLC</sequence>
<dbReference type="Proteomes" id="UP000184300">
    <property type="component" value="Unassembled WGS sequence"/>
</dbReference>
<dbReference type="GeneID" id="34464641"/>
<evidence type="ECO:0000313" key="2">
    <source>
        <dbReference type="EMBL" id="OJJ81827.1"/>
    </source>
</evidence>
<name>A0A1L9VD15_ASPGL</name>
<accession>A0A1L9VD15</accession>
<keyword evidence="1" id="KW-1133">Transmembrane helix</keyword>
<keyword evidence="1" id="KW-0812">Transmembrane</keyword>